<organism evidence="3 4">
    <name type="scientific">Pseudodesulfovibrio portus</name>
    <dbReference type="NCBI Taxonomy" id="231439"/>
    <lineage>
        <taxon>Bacteria</taxon>
        <taxon>Pseudomonadati</taxon>
        <taxon>Thermodesulfobacteriota</taxon>
        <taxon>Desulfovibrionia</taxon>
        <taxon>Desulfovibrionales</taxon>
        <taxon>Desulfovibrionaceae</taxon>
    </lineage>
</organism>
<evidence type="ECO:0000256" key="1">
    <source>
        <dbReference type="SAM" id="Phobius"/>
    </source>
</evidence>
<dbReference type="PANTHER" id="PTHR33371">
    <property type="entry name" value="INTERMEMBRANE PHOSPHOLIPID TRANSPORT SYSTEM BINDING PROTEIN MLAD-RELATED"/>
    <property type="match status" value="1"/>
</dbReference>
<reference evidence="3" key="1">
    <citation type="submission" date="2022-08" db="EMBL/GenBank/DDBJ databases">
        <title>Genome Sequence of the sulphate-reducing bacterium, Pseudodesulfovibrio portus JCM14722.</title>
        <authorList>
            <person name="Kondo R."/>
            <person name="Kataoka T."/>
        </authorList>
    </citation>
    <scope>NUCLEOTIDE SEQUENCE</scope>
    <source>
        <strain evidence="3">JCM 14722</strain>
    </source>
</reference>
<name>A0ABM8AV15_9BACT</name>
<feature type="transmembrane region" description="Helical" evidence="1">
    <location>
        <begin position="12"/>
        <end position="34"/>
    </location>
</feature>
<feature type="domain" description="Mce/MlaD" evidence="2">
    <location>
        <begin position="37"/>
        <end position="137"/>
    </location>
</feature>
<proteinExistence type="predicted"/>
<keyword evidence="4" id="KW-1185">Reference proteome</keyword>
<dbReference type="PANTHER" id="PTHR33371:SF4">
    <property type="entry name" value="INTERMEMBRANE PHOSPHOLIPID TRANSPORT SYSTEM BINDING PROTEIN MLAD"/>
    <property type="match status" value="1"/>
</dbReference>
<accession>A0ABM8AV15</accession>
<sequence length="383" mass="41599">MIRKNDYYKLGVFIIIGTGMLIAVIIILGAGRYFETTYTMETYFDESVNGLAVGSPVKLRGVKIGRVADISFVPNIYKDIDASGSRYVYVECDINPDLYDDIPEVEFRKQVQQEVKRGLRIRPTSLGLTGQLFLNIVYDDPDTSTPLPINWEPKHSYIPSAPSTLSQVEGAITTISKTLSSLKQDDLEAIIGDVKSIVNTIAEFMKTEGGRAAGNKILAILEETHSILSRTDELLADPAMDKIIPNAAGAAESLNTILTRSADDIIAAAGEARQAMTSFKRASSVLEKALSDPRVDTAMGEIAPTLENISRASTDLTAAVSKVHALVNRLNGVVASETSNVHSILEDTREVMQNIKELTGTAKRYPSDLLFGAPPKKPNPEAP</sequence>
<dbReference type="InterPro" id="IPR003399">
    <property type="entry name" value="Mce/MlaD"/>
</dbReference>
<keyword evidence="1" id="KW-0472">Membrane</keyword>
<evidence type="ECO:0000259" key="2">
    <source>
        <dbReference type="Pfam" id="PF02470"/>
    </source>
</evidence>
<evidence type="ECO:0000313" key="4">
    <source>
        <dbReference type="Proteomes" id="UP001061361"/>
    </source>
</evidence>
<dbReference type="RefSeq" id="WP_264982216.1">
    <property type="nucleotide sequence ID" value="NZ_AP026708.1"/>
</dbReference>
<keyword evidence="1" id="KW-1133">Transmembrane helix</keyword>
<keyword evidence="1" id="KW-0812">Transmembrane</keyword>
<evidence type="ECO:0000313" key="3">
    <source>
        <dbReference type="EMBL" id="BDQ35331.1"/>
    </source>
</evidence>
<dbReference type="Pfam" id="PF02470">
    <property type="entry name" value="MlaD"/>
    <property type="match status" value="1"/>
</dbReference>
<gene>
    <name evidence="3" type="ORF">JCM14722_28730</name>
</gene>
<dbReference type="InterPro" id="IPR052336">
    <property type="entry name" value="MlaD_Phospholipid_Transporter"/>
</dbReference>
<dbReference type="Proteomes" id="UP001061361">
    <property type="component" value="Chromosome"/>
</dbReference>
<dbReference type="EMBL" id="AP026708">
    <property type="protein sequence ID" value="BDQ35331.1"/>
    <property type="molecule type" value="Genomic_DNA"/>
</dbReference>
<protein>
    <submittedName>
        <fullName evidence="3">Glycerophosphoryl diester phosphodiesterase</fullName>
    </submittedName>
</protein>